<sequence>MVKVAFMYDFDDTLIDGTSEMAITKNVLGISTPNDWWAKVNAFGAKHNMDPILATLYCFKTELEKKGIKVTRDFFNSYGKTVKFFEGVTTWFDRINAYAKTLNIEIDHYVISSGLREIMEATEIAPHLKKIFGCCYVYDESGNAIWPAHSVNYTNKTQFMYRIRKGFTENLSDFGDVNEYIKDKSKVIPYERMVYFGDGITDVPCMKILTMYNGNSVCVYKGNNEQSKKEARKLYLDRRVNSYAPADYRDGSQLDHIAKHILRKIASYIDEPEK</sequence>
<dbReference type="Pfam" id="PF06888">
    <property type="entry name" value="Put_Phosphatase"/>
    <property type="match status" value="1"/>
</dbReference>
<dbReference type="Gene3D" id="3.40.50.1000">
    <property type="entry name" value="HAD superfamily/HAD-like"/>
    <property type="match status" value="1"/>
</dbReference>
<dbReference type="InterPro" id="IPR036412">
    <property type="entry name" value="HAD-like_sf"/>
</dbReference>
<dbReference type="InterPro" id="IPR023214">
    <property type="entry name" value="HAD_sf"/>
</dbReference>
<evidence type="ECO:0000313" key="1">
    <source>
        <dbReference type="EMBL" id="HIV01432.1"/>
    </source>
</evidence>
<accession>A0A9D1NF23</accession>
<protein>
    <submittedName>
        <fullName evidence="1">Haloacid dehalogenase-like hydrolase</fullName>
    </submittedName>
</protein>
<reference evidence="1" key="1">
    <citation type="submission" date="2020-10" db="EMBL/GenBank/DDBJ databases">
        <authorList>
            <person name="Gilroy R."/>
        </authorList>
    </citation>
    <scope>NUCLEOTIDE SEQUENCE</scope>
    <source>
        <strain evidence="1">CHK186-9395</strain>
    </source>
</reference>
<proteinExistence type="predicted"/>
<organism evidence="1 2">
    <name type="scientific">Candidatus Caccopulliclostridium gallistercoris</name>
    <dbReference type="NCBI Taxonomy" id="2840719"/>
    <lineage>
        <taxon>Bacteria</taxon>
        <taxon>Bacillati</taxon>
        <taxon>Bacillota</taxon>
        <taxon>Clostridia</taxon>
        <taxon>Candidatus Caccopulliclostridium</taxon>
    </lineage>
</organism>
<dbReference type="SUPFAM" id="SSF56784">
    <property type="entry name" value="HAD-like"/>
    <property type="match status" value="1"/>
</dbReference>
<dbReference type="InterPro" id="IPR016965">
    <property type="entry name" value="Pase_PHOSPHO-typ"/>
</dbReference>
<dbReference type="GO" id="GO:0016791">
    <property type="term" value="F:phosphatase activity"/>
    <property type="evidence" value="ECO:0007669"/>
    <property type="project" value="InterPro"/>
</dbReference>
<dbReference type="Proteomes" id="UP000886861">
    <property type="component" value="Unassembled WGS sequence"/>
</dbReference>
<dbReference type="AlphaFoldDB" id="A0A9D1NF23"/>
<keyword evidence="1" id="KW-0378">Hydrolase</keyword>
<evidence type="ECO:0000313" key="2">
    <source>
        <dbReference type="Proteomes" id="UP000886861"/>
    </source>
</evidence>
<gene>
    <name evidence="1" type="ORF">IAA62_02630</name>
</gene>
<name>A0A9D1NF23_9FIRM</name>
<dbReference type="EMBL" id="DVOJ01000009">
    <property type="protein sequence ID" value="HIV01432.1"/>
    <property type="molecule type" value="Genomic_DNA"/>
</dbReference>
<reference evidence="1" key="2">
    <citation type="journal article" date="2021" name="PeerJ">
        <title>Extensive microbial diversity within the chicken gut microbiome revealed by metagenomics and culture.</title>
        <authorList>
            <person name="Gilroy R."/>
            <person name="Ravi A."/>
            <person name="Getino M."/>
            <person name="Pursley I."/>
            <person name="Horton D.L."/>
            <person name="Alikhan N.F."/>
            <person name="Baker D."/>
            <person name="Gharbi K."/>
            <person name="Hall N."/>
            <person name="Watson M."/>
            <person name="Adriaenssens E.M."/>
            <person name="Foster-Nyarko E."/>
            <person name="Jarju S."/>
            <person name="Secka A."/>
            <person name="Antonio M."/>
            <person name="Oren A."/>
            <person name="Chaudhuri R.R."/>
            <person name="La Ragione R."/>
            <person name="Hildebrand F."/>
            <person name="Pallen M.J."/>
        </authorList>
    </citation>
    <scope>NUCLEOTIDE SEQUENCE</scope>
    <source>
        <strain evidence="1">CHK186-9395</strain>
    </source>
</reference>
<comment type="caution">
    <text evidence="1">The sequence shown here is derived from an EMBL/GenBank/DDBJ whole genome shotgun (WGS) entry which is preliminary data.</text>
</comment>